<protein>
    <submittedName>
        <fullName evidence="2">Uncharacterized protein</fullName>
    </submittedName>
</protein>
<gene>
    <name evidence="2" type="ORF">B0J12DRAFT_420929</name>
</gene>
<evidence type="ECO:0000256" key="1">
    <source>
        <dbReference type="SAM" id="MobiDB-lite"/>
    </source>
</evidence>
<feature type="region of interest" description="Disordered" evidence="1">
    <location>
        <begin position="68"/>
        <end position="103"/>
    </location>
</feature>
<dbReference type="EMBL" id="JAGTJR010000079">
    <property type="protein sequence ID" value="KAH7014707.1"/>
    <property type="molecule type" value="Genomic_DNA"/>
</dbReference>
<keyword evidence="3" id="KW-1185">Reference proteome</keyword>
<organism evidence="2 3">
    <name type="scientific">Macrophomina phaseolina</name>
    <dbReference type="NCBI Taxonomy" id="35725"/>
    <lineage>
        <taxon>Eukaryota</taxon>
        <taxon>Fungi</taxon>
        <taxon>Dikarya</taxon>
        <taxon>Ascomycota</taxon>
        <taxon>Pezizomycotina</taxon>
        <taxon>Dothideomycetes</taxon>
        <taxon>Dothideomycetes incertae sedis</taxon>
        <taxon>Botryosphaeriales</taxon>
        <taxon>Botryosphaeriaceae</taxon>
        <taxon>Macrophomina</taxon>
    </lineage>
</organism>
<dbReference type="Proteomes" id="UP000774617">
    <property type="component" value="Unassembled WGS sequence"/>
</dbReference>
<comment type="caution">
    <text evidence="2">The sequence shown here is derived from an EMBL/GenBank/DDBJ whole genome shotgun (WGS) entry which is preliminary data.</text>
</comment>
<reference evidence="2 3" key="1">
    <citation type="journal article" date="2021" name="Nat. Commun.">
        <title>Genetic determinants of endophytism in the Arabidopsis root mycobiome.</title>
        <authorList>
            <person name="Mesny F."/>
            <person name="Miyauchi S."/>
            <person name="Thiergart T."/>
            <person name="Pickel B."/>
            <person name="Atanasova L."/>
            <person name="Karlsson M."/>
            <person name="Huettel B."/>
            <person name="Barry K.W."/>
            <person name="Haridas S."/>
            <person name="Chen C."/>
            <person name="Bauer D."/>
            <person name="Andreopoulos W."/>
            <person name="Pangilinan J."/>
            <person name="LaButti K."/>
            <person name="Riley R."/>
            <person name="Lipzen A."/>
            <person name="Clum A."/>
            <person name="Drula E."/>
            <person name="Henrissat B."/>
            <person name="Kohler A."/>
            <person name="Grigoriev I.V."/>
            <person name="Martin F.M."/>
            <person name="Hacquard S."/>
        </authorList>
    </citation>
    <scope>NUCLEOTIDE SEQUENCE [LARGE SCALE GENOMIC DNA]</scope>
    <source>
        <strain evidence="2 3">MPI-SDFR-AT-0080</strain>
    </source>
</reference>
<feature type="compositionally biased region" description="Low complexity" evidence="1">
    <location>
        <begin position="162"/>
        <end position="174"/>
    </location>
</feature>
<name>A0ABQ8FR53_9PEZI</name>
<feature type="region of interest" description="Disordered" evidence="1">
    <location>
        <begin position="120"/>
        <end position="187"/>
    </location>
</feature>
<feature type="region of interest" description="Disordered" evidence="1">
    <location>
        <begin position="18"/>
        <end position="38"/>
    </location>
</feature>
<accession>A0ABQ8FR53</accession>
<proteinExistence type="predicted"/>
<evidence type="ECO:0000313" key="2">
    <source>
        <dbReference type="EMBL" id="KAH7014707.1"/>
    </source>
</evidence>
<evidence type="ECO:0000313" key="3">
    <source>
        <dbReference type="Proteomes" id="UP000774617"/>
    </source>
</evidence>
<sequence length="233" mass="25190">MKERDWWFDVSPARQKRGMGGFQAQAGSIPPRCSSRRGRSVFGGAASCRSCRVEAEPHVDIRQRTFANTKGTKRCDRRVAPSTQPKNTSRTHRRRRAGFGSAASRDLPLLSVAVDAEKGWRKKAGPGGGRERRKLGSGPSRPLLFARPSCSTSAVSFSPPFLQRSSGRSPSQQLLPPPPFPSTPTVGAAFVLANSPSQRPDFDSAYCRSSGHPKVCCGLAVESTTCAGHPERL</sequence>